<dbReference type="GO" id="GO:0030504">
    <property type="term" value="F:inorganic diphosphate transmembrane transporter activity"/>
    <property type="evidence" value="ECO:0007669"/>
    <property type="project" value="TreeGrafter"/>
</dbReference>
<gene>
    <name evidence="9" type="primary">LOC110973169</name>
</gene>
<evidence type="ECO:0000313" key="9">
    <source>
        <dbReference type="RefSeq" id="XP_022079462.1"/>
    </source>
</evidence>
<evidence type="ECO:0000256" key="7">
    <source>
        <dbReference type="SAM" id="Phobius"/>
    </source>
</evidence>
<comment type="subcellular location">
    <subcellularLocation>
        <location evidence="1">Membrane</location>
        <topology evidence="1">Multi-pass membrane protein</topology>
    </subcellularLocation>
</comment>
<feature type="transmembrane region" description="Helical" evidence="7">
    <location>
        <begin position="164"/>
        <end position="183"/>
    </location>
</feature>
<evidence type="ECO:0000256" key="2">
    <source>
        <dbReference type="ARBA" id="ARBA00007509"/>
    </source>
</evidence>
<reference evidence="9" key="1">
    <citation type="submission" date="2025-08" db="UniProtKB">
        <authorList>
            <consortium name="RefSeq"/>
        </authorList>
    </citation>
    <scope>IDENTIFICATION</scope>
</reference>
<accession>A0A8B7XH78</accession>
<keyword evidence="6 7" id="KW-0472">Membrane</keyword>
<dbReference type="GeneID" id="110973169"/>
<feature type="transmembrane region" description="Helical" evidence="7">
    <location>
        <begin position="21"/>
        <end position="40"/>
    </location>
</feature>
<feature type="transmembrane region" description="Helical" evidence="7">
    <location>
        <begin position="407"/>
        <end position="427"/>
    </location>
</feature>
<evidence type="ECO:0000256" key="5">
    <source>
        <dbReference type="ARBA" id="ARBA00022989"/>
    </source>
</evidence>
<keyword evidence="8" id="KW-1185">Reference proteome</keyword>
<evidence type="ECO:0000313" key="8">
    <source>
        <dbReference type="Proteomes" id="UP000694845"/>
    </source>
</evidence>
<dbReference type="Proteomes" id="UP000694845">
    <property type="component" value="Unplaced"/>
</dbReference>
<dbReference type="PANTHER" id="PTHR28384">
    <property type="entry name" value="PROGRESSIVE ANKYLOSIS PROTEIN HOMOLOG"/>
    <property type="match status" value="1"/>
</dbReference>
<feature type="transmembrane region" description="Helical" evidence="7">
    <location>
        <begin position="52"/>
        <end position="81"/>
    </location>
</feature>
<dbReference type="KEGG" id="aplc:110973169"/>
<keyword evidence="5 7" id="KW-1133">Transmembrane helix</keyword>
<name>A0A8B7XH78_ACAPL</name>
<dbReference type="AlphaFoldDB" id="A0A8B7XH78"/>
<evidence type="ECO:0000256" key="4">
    <source>
        <dbReference type="ARBA" id="ARBA00022692"/>
    </source>
</evidence>
<protein>
    <submittedName>
        <fullName evidence="9">Progressive ankylosis protein homolog isoform X1</fullName>
    </submittedName>
</protein>
<keyword evidence="3" id="KW-0813">Transport</keyword>
<dbReference type="Pfam" id="PF07260">
    <property type="entry name" value="ANKH"/>
    <property type="match status" value="1"/>
</dbReference>
<evidence type="ECO:0000256" key="3">
    <source>
        <dbReference type="ARBA" id="ARBA00022448"/>
    </source>
</evidence>
<dbReference type="RefSeq" id="XP_022079462.1">
    <property type="nucleotide sequence ID" value="XM_022223770.1"/>
</dbReference>
<organism evidence="8 9">
    <name type="scientific">Acanthaster planci</name>
    <name type="common">Crown-of-thorns starfish</name>
    <dbReference type="NCBI Taxonomy" id="133434"/>
    <lineage>
        <taxon>Eukaryota</taxon>
        <taxon>Metazoa</taxon>
        <taxon>Echinodermata</taxon>
        <taxon>Eleutherozoa</taxon>
        <taxon>Asterozoa</taxon>
        <taxon>Asteroidea</taxon>
        <taxon>Valvatacea</taxon>
        <taxon>Valvatida</taxon>
        <taxon>Acanthasteridae</taxon>
        <taxon>Acanthaster</taxon>
    </lineage>
</organism>
<dbReference type="GO" id="GO:0035435">
    <property type="term" value="P:phosphate ion transmembrane transport"/>
    <property type="evidence" value="ECO:0007669"/>
    <property type="project" value="InterPro"/>
</dbReference>
<feature type="transmembrane region" description="Helical" evidence="7">
    <location>
        <begin position="137"/>
        <end position="157"/>
    </location>
</feature>
<feature type="transmembrane region" description="Helical" evidence="7">
    <location>
        <begin position="365"/>
        <end position="386"/>
    </location>
</feature>
<evidence type="ECO:0000256" key="6">
    <source>
        <dbReference type="ARBA" id="ARBA00023136"/>
    </source>
</evidence>
<dbReference type="GO" id="GO:0005886">
    <property type="term" value="C:plasma membrane"/>
    <property type="evidence" value="ECO:0007669"/>
    <property type="project" value="TreeGrafter"/>
</dbReference>
<dbReference type="PANTHER" id="PTHR28384:SF1">
    <property type="entry name" value="PROGRESSIVE ANKYLOSIS PROTEIN HOMOLOG"/>
    <property type="match status" value="1"/>
</dbReference>
<proteinExistence type="inferred from homology"/>
<feature type="transmembrane region" description="Helical" evidence="7">
    <location>
        <begin position="88"/>
        <end position="117"/>
    </location>
</feature>
<dbReference type="InterPro" id="IPR009887">
    <property type="entry name" value="ANKH"/>
</dbReference>
<feature type="transmembrane region" description="Helical" evidence="7">
    <location>
        <begin position="330"/>
        <end position="349"/>
    </location>
</feature>
<feature type="transmembrane region" description="Helical" evidence="7">
    <location>
        <begin position="433"/>
        <end position="457"/>
    </location>
</feature>
<comment type="similarity">
    <text evidence="2">Belongs to the ANKH family.</text>
</comment>
<dbReference type="GO" id="GO:0005315">
    <property type="term" value="F:phosphate transmembrane transporter activity"/>
    <property type="evidence" value="ECO:0007669"/>
    <property type="project" value="InterPro"/>
</dbReference>
<keyword evidence="4 7" id="KW-0812">Transmembrane</keyword>
<dbReference type="OrthoDB" id="10055429at2759"/>
<feature type="transmembrane region" description="Helical" evidence="7">
    <location>
        <begin position="195"/>
        <end position="218"/>
    </location>
</feature>
<evidence type="ECO:0000256" key="1">
    <source>
        <dbReference type="ARBA" id="ARBA00004141"/>
    </source>
</evidence>
<sequence length="493" mass="54838">MAPTHTTSNMTTITYARIIKFMVPLAFTKLVVIFGNQALSRGLTSAENATQALASFGIAFFICQFMVGIVFEFTNVSLVLVRSKRDGVVALVCMLVVGVLIVATALLIAGLTAFGTFLTDTVYNLSQDVALDVRKCMLYLAIWPLIEGLNWFLFGLLLSREHSVFVGAAQVLDIVVRVVFLFLLPMTSLLQTRPLLIPILSMYTGMFLRVSTALAGYVKYLHRTLERDTPVNARLTARQAYSFWLPLAIVNVCQNVSFPLTNLLVARDLADTPEEAAKAIATLSICYPTSMMTYHWLIDGRFLFPLYLDPSEEPVENDNRRNTVHHITRFNIGYFVISLTICVILFWIPDVINNVLMTLLGLDKTIADMCIVPLRILTAIPITVSIRTHLTSWLMCIKRAEAVYPSAAVRLVFAVASVFVLPVLGMHGAPMGALSLVICFTLEMLAVVVAAAFINYWNKGRQSDLTPTSRYHPTEDELYNYCYTAVSGQETRV</sequence>